<dbReference type="RefSeq" id="XP_016645876.1">
    <property type="nucleotide sequence ID" value="XM_016783602.1"/>
</dbReference>
<evidence type="ECO:0000256" key="4">
    <source>
        <dbReference type="SAM" id="MobiDB-lite"/>
    </source>
</evidence>
<evidence type="ECO:0000313" key="7">
    <source>
        <dbReference type="EMBL" id="KEZ46077.1"/>
    </source>
</evidence>
<dbReference type="HOGENOM" id="CLU_047845_0_2_1"/>
<dbReference type="Pfam" id="PF03162">
    <property type="entry name" value="Y_phosphatase2"/>
    <property type="match status" value="1"/>
</dbReference>
<organism evidence="7 8">
    <name type="scientific">Pseudallescheria apiosperma</name>
    <name type="common">Scedosporium apiospermum</name>
    <dbReference type="NCBI Taxonomy" id="563466"/>
    <lineage>
        <taxon>Eukaryota</taxon>
        <taxon>Fungi</taxon>
        <taxon>Dikarya</taxon>
        <taxon>Ascomycota</taxon>
        <taxon>Pezizomycotina</taxon>
        <taxon>Sordariomycetes</taxon>
        <taxon>Hypocreomycetidae</taxon>
        <taxon>Microascales</taxon>
        <taxon>Microascaceae</taxon>
        <taxon>Scedosporium</taxon>
    </lineage>
</organism>
<evidence type="ECO:0000259" key="6">
    <source>
        <dbReference type="PROSITE" id="PS50056"/>
    </source>
</evidence>
<dbReference type="GO" id="GO:0016791">
    <property type="term" value="F:phosphatase activity"/>
    <property type="evidence" value="ECO:0007669"/>
    <property type="project" value="TreeGrafter"/>
</dbReference>
<proteinExistence type="predicted"/>
<dbReference type="PANTHER" id="PTHR31126">
    <property type="entry name" value="TYROSINE-PROTEIN PHOSPHATASE"/>
    <property type="match status" value="1"/>
</dbReference>
<dbReference type="EMBL" id="JOWA01000044">
    <property type="protein sequence ID" value="KEZ46077.1"/>
    <property type="molecule type" value="Genomic_DNA"/>
</dbReference>
<evidence type="ECO:0000256" key="1">
    <source>
        <dbReference type="ARBA" id="ARBA00004496"/>
    </source>
</evidence>
<feature type="domain" description="Tyrosine specific protein phosphatases" evidence="6">
    <location>
        <begin position="182"/>
        <end position="216"/>
    </location>
</feature>
<dbReference type="AlphaFoldDB" id="A0A084GFG5"/>
<dbReference type="OrthoDB" id="6375174at2759"/>
<gene>
    <name evidence="7" type="ORF">SAPIO_CDS0924</name>
</gene>
<keyword evidence="5" id="KW-0472">Membrane</keyword>
<dbReference type="KEGG" id="sapo:SAPIO_CDS0924"/>
<dbReference type="InterPro" id="IPR016130">
    <property type="entry name" value="Tyr_Pase_AS"/>
</dbReference>
<feature type="region of interest" description="Disordered" evidence="4">
    <location>
        <begin position="1"/>
        <end position="26"/>
    </location>
</feature>
<dbReference type="FunFam" id="3.90.190.10:FF:000035">
    <property type="entry name" value="Tyrosine phosphatase, putative"/>
    <property type="match status" value="1"/>
</dbReference>
<feature type="compositionally biased region" description="Basic and acidic residues" evidence="4">
    <location>
        <begin position="15"/>
        <end position="26"/>
    </location>
</feature>
<dbReference type="InterPro" id="IPR029021">
    <property type="entry name" value="Prot-tyrosine_phosphatase-like"/>
</dbReference>
<dbReference type="PANTHER" id="PTHR31126:SF48">
    <property type="entry name" value="INOSITOL PHOSPHATASE SIW14"/>
    <property type="match status" value="1"/>
</dbReference>
<keyword evidence="3" id="KW-0378">Hydrolase</keyword>
<accession>A0A084GFG5</accession>
<keyword evidence="2" id="KW-0963">Cytoplasm</keyword>
<keyword evidence="5" id="KW-0812">Transmembrane</keyword>
<comment type="subcellular location">
    <subcellularLocation>
        <location evidence="1">Cytoplasm</location>
    </subcellularLocation>
</comment>
<dbReference type="PROSITE" id="PS50056">
    <property type="entry name" value="TYR_PHOSPHATASE_2"/>
    <property type="match status" value="1"/>
</dbReference>
<dbReference type="PROSITE" id="PS00383">
    <property type="entry name" value="TYR_PHOSPHATASE_1"/>
    <property type="match status" value="1"/>
</dbReference>
<keyword evidence="8" id="KW-1185">Reference proteome</keyword>
<dbReference type="VEuPathDB" id="FungiDB:SAPIO_CDS0924"/>
<dbReference type="SUPFAM" id="SSF52799">
    <property type="entry name" value="(Phosphotyrosine protein) phosphatases II"/>
    <property type="match status" value="1"/>
</dbReference>
<dbReference type="InterPro" id="IPR004861">
    <property type="entry name" value="Siw14-like"/>
</dbReference>
<feature type="compositionally biased region" description="Polar residues" evidence="4">
    <location>
        <begin position="47"/>
        <end position="63"/>
    </location>
</feature>
<dbReference type="Gene3D" id="3.90.190.10">
    <property type="entry name" value="Protein tyrosine phosphatase superfamily"/>
    <property type="match status" value="1"/>
</dbReference>
<name>A0A084GFG5_PSEDA</name>
<feature type="transmembrane region" description="Helical" evidence="5">
    <location>
        <begin position="271"/>
        <end position="290"/>
    </location>
</feature>
<dbReference type="InterPro" id="IPR000387">
    <property type="entry name" value="Tyr_Pase_dom"/>
</dbReference>
<keyword evidence="5" id="KW-1133">Transmembrane helix</keyword>
<dbReference type="GO" id="GO:0052840">
    <property type="term" value="F:inositol diphosphate tetrakisphosphate diphosphatase activity"/>
    <property type="evidence" value="ECO:0007669"/>
    <property type="project" value="TreeGrafter"/>
</dbReference>
<sequence>MEVAVETTMSNHTLDQNELRSRRSSKIGDVDTPVELKKLDAHFDNKTTAAHPTANTSHVSEQFGSDEVSVASDEAALGSDDWDYLKKAESSATPSLSESTTPVPEVEGQLANFGIVSTGIYRSAWPAPDSYGFIKDLKLKTVVTLVQREVEDTTYTTFLRTNGIKQYVIDMKGTKKQAIPAEMMMNVLRLVLDESNHPVLVHCNHGRHRTGCVVGVIRRLYGWDTPTILAEYHLYADPKPRGADIAYLTDTEPTSFFKEPTSDHLPRPKTFFRTLIFAFLGTLIWLLTGYEFGNAMGRTS</sequence>
<protein>
    <recommendedName>
        <fullName evidence="6">Tyrosine specific protein phosphatases domain-containing protein</fullName>
    </recommendedName>
</protein>
<evidence type="ECO:0000256" key="3">
    <source>
        <dbReference type="ARBA" id="ARBA00022801"/>
    </source>
</evidence>
<dbReference type="GeneID" id="27719076"/>
<dbReference type="GO" id="GO:0005737">
    <property type="term" value="C:cytoplasm"/>
    <property type="evidence" value="ECO:0007669"/>
    <property type="project" value="UniProtKB-SubCell"/>
</dbReference>
<feature type="region of interest" description="Disordered" evidence="4">
    <location>
        <begin position="47"/>
        <end position="70"/>
    </location>
</feature>
<evidence type="ECO:0000313" key="8">
    <source>
        <dbReference type="Proteomes" id="UP000028545"/>
    </source>
</evidence>
<evidence type="ECO:0000256" key="5">
    <source>
        <dbReference type="SAM" id="Phobius"/>
    </source>
</evidence>
<comment type="caution">
    <text evidence="7">The sequence shown here is derived from an EMBL/GenBank/DDBJ whole genome shotgun (WGS) entry which is preliminary data.</text>
</comment>
<reference evidence="7 8" key="1">
    <citation type="journal article" date="2014" name="Genome Announc.">
        <title>Draft genome sequence of the pathogenic fungus Scedosporium apiospermum.</title>
        <authorList>
            <person name="Vandeputte P."/>
            <person name="Ghamrawi S."/>
            <person name="Rechenmann M."/>
            <person name="Iltis A."/>
            <person name="Giraud S."/>
            <person name="Fleury M."/>
            <person name="Thornton C."/>
            <person name="Delhaes L."/>
            <person name="Meyer W."/>
            <person name="Papon N."/>
            <person name="Bouchara J.P."/>
        </authorList>
    </citation>
    <scope>NUCLEOTIDE SEQUENCE [LARGE SCALE GENOMIC DNA]</scope>
    <source>
        <strain evidence="7 8">IHEM 14462</strain>
    </source>
</reference>
<dbReference type="Proteomes" id="UP000028545">
    <property type="component" value="Unassembled WGS sequence"/>
</dbReference>
<evidence type="ECO:0000256" key="2">
    <source>
        <dbReference type="ARBA" id="ARBA00022490"/>
    </source>
</evidence>